<sequence length="93" mass="10173">MWLGLSILSLIQGGTYMYQVVHENVINKKKSRQISTATPASVQAKVSAANSNHTNTEQHLDEEGNPMGIPPKNPLPVRLKHKAEHCEPSSSSL</sequence>
<keyword evidence="2" id="KW-0732">Signal</keyword>
<evidence type="ECO:0000313" key="3">
    <source>
        <dbReference type="Proteomes" id="UP000887574"/>
    </source>
</evidence>
<dbReference type="AlphaFoldDB" id="A0A915D2S3"/>
<accession>A0A915D2S3</accession>
<feature type="signal peptide" evidence="2">
    <location>
        <begin position="1"/>
        <end position="17"/>
    </location>
</feature>
<feature type="region of interest" description="Disordered" evidence="1">
    <location>
        <begin position="46"/>
        <end position="93"/>
    </location>
</feature>
<dbReference type="Proteomes" id="UP000887574">
    <property type="component" value="Unplaced"/>
</dbReference>
<feature type="chain" id="PRO_5037495689" evidence="2">
    <location>
        <begin position="18"/>
        <end position="93"/>
    </location>
</feature>
<proteinExistence type="predicted"/>
<organism evidence="3 4">
    <name type="scientific">Ditylenchus dipsaci</name>
    <dbReference type="NCBI Taxonomy" id="166011"/>
    <lineage>
        <taxon>Eukaryota</taxon>
        <taxon>Metazoa</taxon>
        <taxon>Ecdysozoa</taxon>
        <taxon>Nematoda</taxon>
        <taxon>Chromadorea</taxon>
        <taxon>Rhabditida</taxon>
        <taxon>Tylenchina</taxon>
        <taxon>Tylenchomorpha</taxon>
        <taxon>Sphaerularioidea</taxon>
        <taxon>Anguinidae</taxon>
        <taxon>Anguininae</taxon>
        <taxon>Ditylenchus</taxon>
    </lineage>
</organism>
<protein>
    <submittedName>
        <fullName evidence="4">Uncharacterized protein</fullName>
    </submittedName>
</protein>
<dbReference type="WBParaSite" id="jg14815">
    <property type="protein sequence ID" value="jg14815"/>
    <property type="gene ID" value="jg14815"/>
</dbReference>
<evidence type="ECO:0000256" key="2">
    <source>
        <dbReference type="SAM" id="SignalP"/>
    </source>
</evidence>
<keyword evidence="3" id="KW-1185">Reference proteome</keyword>
<reference evidence="4" key="1">
    <citation type="submission" date="2022-11" db="UniProtKB">
        <authorList>
            <consortium name="WormBaseParasite"/>
        </authorList>
    </citation>
    <scope>IDENTIFICATION</scope>
</reference>
<evidence type="ECO:0000313" key="4">
    <source>
        <dbReference type="WBParaSite" id="jg14815"/>
    </source>
</evidence>
<evidence type="ECO:0000256" key="1">
    <source>
        <dbReference type="SAM" id="MobiDB-lite"/>
    </source>
</evidence>
<name>A0A915D2S3_9BILA</name>